<feature type="chain" id="PRO_5043725215" evidence="2">
    <location>
        <begin position="20"/>
        <end position="275"/>
    </location>
</feature>
<dbReference type="InParanoid" id="A0A6I8TLQ0"/>
<gene>
    <name evidence="3" type="primary">110677262</name>
</gene>
<feature type="compositionally biased region" description="Polar residues" evidence="1">
    <location>
        <begin position="78"/>
        <end position="99"/>
    </location>
</feature>
<accession>A0A6I8TLQ0</accession>
<name>A0A6I8TLQ0_AEDAE</name>
<sequence>MMKVVAFCLIVFGLSCVFGQSTPSSIDTSTNSVDDIYSLDDEDFKLWIAGRNPKAWETSTRRVSTSSQSSTSEDTRLLGQSDSFDPPTTSQQEITSTSKPTHETTPKTDISSKSEGYLYPRPGNLQDWLQSNMLQSHQINNQLMTDVSALPYPPRYVGSIPDCIPASEAFKFRPASASFQTLATIHRFHDNTPSQQLPFPGSSHHGDAFLSQNQNHPKPPQQQQQQQPVKLSATAVQQQGHRISEFHGNPLFFHPPPVKFVPAAIEAPPLVYGYY</sequence>
<keyword evidence="2" id="KW-0732">Signal</keyword>
<keyword evidence="4" id="KW-1185">Reference proteome</keyword>
<dbReference type="Proteomes" id="UP000008820">
    <property type="component" value="Chromosome 2"/>
</dbReference>
<dbReference type="EnsemblMetazoa" id="AAEL020117-RA">
    <property type="protein sequence ID" value="AAEL020117-PA"/>
    <property type="gene ID" value="AAEL020117"/>
</dbReference>
<organism evidence="3 4">
    <name type="scientific">Aedes aegypti</name>
    <name type="common">Yellowfever mosquito</name>
    <name type="synonym">Culex aegypti</name>
    <dbReference type="NCBI Taxonomy" id="7159"/>
    <lineage>
        <taxon>Eukaryota</taxon>
        <taxon>Metazoa</taxon>
        <taxon>Ecdysozoa</taxon>
        <taxon>Arthropoda</taxon>
        <taxon>Hexapoda</taxon>
        <taxon>Insecta</taxon>
        <taxon>Pterygota</taxon>
        <taxon>Neoptera</taxon>
        <taxon>Endopterygota</taxon>
        <taxon>Diptera</taxon>
        <taxon>Nematocera</taxon>
        <taxon>Culicoidea</taxon>
        <taxon>Culicidae</taxon>
        <taxon>Culicinae</taxon>
        <taxon>Aedini</taxon>
        <taxon>Aedes</taxon>
        <taxon>Stegomyia</taxon>
    </lineage>
</organism>
<feature type="compositionally biased region" description="Low complexity" evidence="1">
    <location>
        <begin position="212"/>
        <end position="228"/>
    </location>
</feature>
<feature type="region of interest" description="Disordered" evidence="1">
    <location>
        <begin position="191"/>
        <end position="229"/>
    </location>
</feature>
<feature type="region of interest" description="Disordered" evidence="1">
    <location>
        <begin position="57"/>
        <end position="117"/>
    </location>
</feature>
<protein>
    <submittedName>
        <fullName evidence="3">Uncharacterized protein</fullName>
    </submittedName>
</protein>
<proteinExistence type="predicted"/>
<evidence type="ECO:0000313" key="3">
    <source>
        <dbReference type="EnsemblMetazoa" id="AAEL020117-PA"/>
    </source>
</evidence>
<evidence type="ECO:0000313" key="4">
    <source>
        <dbReference type="Proteomes" id="UP000008820"/>
    </source>
</evidence>
<dbReference type="PROSITE" id="PS51257">
    <property type="entry name" value="PROKAR_LIPOPROTEIN"/>
    <property type="match status" value="1"/>
</dbReference>
<evidence type="ECO:0000256" key="2">
    <source>
        <dbReference type="SAM" id="SignalP"/>
    </source>
</evidence>
<evidence type="ECO:0000256" key="1">
    <source>
        <dbReference type="SAM" id="MobiDB-lite"/>
    </source>
</evidence>
<reference evidence="3 4" key="1">
    <citation type="submission" date="2017-06" db="EMBL/GenBank/DDBJ databases">
        <title>Aedes aegypti genome working group (AGWG) sequencing and assembly.</title>
        <authorList>
            <consortium name="Aedes aegypti Genome Working Group (AGWG)"/>
            <person name="Matthews B.J."/>
        </authorList>
    </citation>
    <scope>NUCLEOTIDE SEQUENCE [LARGE SCALE GENOMIC DNA]</scope>
    <source>
        <strain evidence="3 4">LVP_AGWG</strain>
    </source>
</reference>
<dbReference type="OrthoDB" id="7742929at2759"/>
<dbReference type="AlphaFoldDB" id="A0A6I8TLQ0"/>
<feature type="compositionally biased region" description="Basic and acidic residues" evidence="1">
    <location>
        <begin position="100"/>
        <end position="112"/>
    </location>
</feature>
<feature type="compositionally biased region" description="Low complexity" evidence="1">
    <location>
        <begin position="61"/>
        <end position="72"/>
    </location>
</feature>
<reference evidence="3" key="2">
    <citation type="submission" date="2020-05" db="UniProtKB">
        <authorList>
            <consortium name="EnsemblMetazoa"/>
        </authorList>
    </citation>
    <scope>IDENTIFICATION</scope>
    <source>
        <strain evidence="3">LVP_AGWG</strain>
    </source>
</reference>
<feature type="signal peptide" evidence="2">
    <location>
        <begin position="1"/>
        <end position="19"/>
    </location>
</feature>